<protein>
    <submittedName>
        <fullName evidence="2">ATP-binding protein</fullName>
    </submittedName>
</protein>
<evidence type="ECO:0000313" key="3">
    <source>
        <dbReference type="Proteomes" id="UP000310353"/>
    </source>
</evidence>
<name>A0A4U7BLV1_9BACT</name>
<dbReference type="OrthoDB" id="9802035at2"/>
<keyword evidence="3" id="KW-1185">Reference proteome</keyword>
<dbReference type="Gene3D" id="3.40.50.300">
    <property type="entry name" value="P-loop containing nucleotide triphosphate hydrolases"/>
    <property type="match status" value="1"/>
</dbReference>
<dbReference type="InterPro" id="IPR045063">
    <property type="entry name" value="Dynamin_N"/>
</dbReference>
<dbReference type="Proteomes" id="UP000310353">
    <property type="component" value="Unassembled WGS sequence"/>
</dbReference>
<dbReference type="SUPFAM" id="SSF52540">
    <property type="entry name" value="P-loop containing nucleoside triphosphate hydrolases"/>
    <property type="match status" value="1"/>
</dbReference>
<sequence length="609" mass="71628">MQIDILNHFIKAYKDAYLSDFDNSFEGCIKTLCKKLNEPFMHLSYELSKELEDLIFSLEKNINIAIVGQFSSGKSSLLNLILKRECLPTGIIPVTFKPTFLHYAKEYFLRVEFEDGSDIITDIEDLAQYTDQRNELKKAKNLHIFAPIPLLKKITLVDTPGLNANENDTLTTSKELKNIHAAIWLSLIDNAGKKSEEDVIRENLEILGENSICVLNQKDKLTPQELDNVLKYAKQVFSKYFKEIIAISCKEAKAKESYKQSNFEHLLSFLQNLDEKGLKQKFIKRKISILCEILDNENKLFMEIFNQLLLKFQSYEEYLNSIYEKILEEIIILNHQILNQLKSISEKISSEIFNCVKEKEAYFYKKSTKFLTRNLYIRYDYKTPFISSDDAYLAMFYNSDVLNKEFKKIKNEINCSFENIKEKLTKLIDGLEKEILLFKAEFSNIQKDNIFQSDKNFSDLRAFCNASEEYFLKDFKELLYKSLLDLDLFFEKLNLKAFANYENATKLSLSFFSQKINESRVLYELDSSEFVLFYPKKSEIYERVLQELNVYEFENLLINKPIIAKIAKNFFEKNKILIEEKKQVVEFKKTELYKRKKQITDSCDLLKEI</sequence>
<accession>A0A4U7BLV1</accession>
<dbReference type="PANTHER" id="PTHR26392:SF92">
    <property type="entry name" value="PROTEIN KINASE DOMAIN-CONTAINING PROTEIN"/>
    <property type="match status" value="1"/>
</dbReference>
<evidence type="ECO:0000313" key="2">
    <source>
        <dbReference type="EMBL" id="TKX32659.1"/>
    </source>
</evidence>
<dbReference type="RefSeq" id="WP_137622024.1">
    <property type="nucleotide sequence ID" value="NZ_NXMA01000004.1"/>
</dbReference>
<dbReference type="CDD" id="cd09912">
    <property type="entry name" value="DLP_2"/>
    <property type="match status" value="1"/>
</dbReference>
<dbReference type="GO" id="GO:0005524">
    <property type="term" value="F:ATP binding"/>
    <property type="evidence" value="ECO:0007669"/>
    <property type="project" value="UniProtKB-KW"/>
</dbReference>
<dbReference type="AlphaFoldDB" id="A0A4U7BLV1"/>
<dbReference type="PANTHER" id="PTHR26392">
    <property type="entry name" value="MITOGEN-ACTIVATED PROTEIN KINASE KINASE KINASE 7-RELATED"/>
    <property type="match status" value="1"/>
</dbReference>
<gene>
    <name evidence="2" type="ORF">CQA76_03275</name>
</gene>
<comment type="caution">
    <text evidence="2">The sequence shown here is derived from an EMBL/GenBank/DDBJ whole genome shotgun (WGS) entry which is preliminary data.</text>
</comment>
<keyword evidence="2" id="KW-0547">Nucleotide-binding</keyword>
<dbReference type="Pfam" id="PF00350">
    <property type="entry name" value="Dynamin_N"/>
    <property type="match status" value="1"/>
</dbReference>
<dbReference type="InterPro" id="IPR027417">
    <property type="entry name" value="P-loop_NTPase"/>
</dbReference>
<feature type="domain" description="Dynamin N-terminal" evidence="1">
    <location>
        <begin position="64"/>
        <end position="217"/>
    </location>
</feature>
<keyword evidence="2" id="KW-0067">ATP-binding</keyword>
<reference evidence="2 3" key="1">
    <citation type="submission" date="2018-05" db="EMBL/GenBank/DDBJ databases">
        <title>Novel Campyloabacter and Helicobacter Species and Strains.</title>
        <authorList>
            <person name="Mannion A.J."/>
            <person name="Shen Z."/>
            <person name="Fox J.G."/>
        </authorList>
    </citation>
    <scope>NUCLEOTIDE SEQUENCE [LARGE SCALE GENOMIC DNA]</scope>
    <source>
        <strain evidence="3">MIT17-670</strain>
    </source>
</reference>
<organism evidence="2 3">
    <name type="scientific">Campylobacter aviculae</name>
    <dbReference type="NCBI Taxonomy" id="2510190"/>
    <lineage>
        <taxon>Bacteria</taxon>
        <taxon>Pseudomonadati</taxon>
        <taxon>Campylobacterota</taxon>
        <taxon>Epsilonproteobacteria</taxon>
        <taxon>Campylobacterales</taxon>
        <taxon>Campylobacteraceae</taxon>
        <taxon>Campylobacter</taxon>
    </lineage>
</organism>
<evidence type="ECO:0000259" key="1">
    <source>
        <dbReference type="Pfam" id="PF00350"/>
    </source>
</evidence>
<proteinExistence type="predicted"/>
<dbReference type="EMBL" id="NXMA01000004">
    <property type="protein sequence ID" value="TKX32659.1"/>
    <property type="molecule type" value="Genomic_DNA"/>
</dbReference>